<comment type="caution">
    <text evidence="8">The sequence shown here is derived from an EMBL/GenBank/DDBJ whole genome shotgun (WGS) entry which is preliminary data.</text>
</comment>
<dbReference type="InterPro" id="IPR013780">
    <property type="entry name" value="Glyco_hydro_b"/>
</dbReference>
<evidence type="ECO:0000259" key="7">
    <source>
        <dbReference type="SMART" id="SM00642"/>
    </source>
</evidence>
<dbReference type="EMBL" id="QJNS01000108">
    <property type="protein sequence ID" value="RYO86873.1"/>
    <property type="molecule type" value="Genomic_DNA"/>
</dbReference>
<protein>
    <recommendedName>
        <fullName evidence="7">Glycosyl hydrolase family 13 catalytic domain-containing protein</fullName>
    </recommendedName>
</protein>
<dbReference type="Proteomes" id="UP000294003">
    <property type="component" value="Unassembled WGS sequence"/>
</dbReference>
<dbReference type="SUPFAM" id="SSF51445">
    <property type="entry name" value="(Trans)glycosidases"/>
    <property type="match status" value="1"/>
</dbReference>
<dbReference type="InterPro" id="IPR015237">
    <property type="entry name" value="Alpha-amylase_C_pro"/>
</dbReference>
<evidence type="ECO:0000313" key="9">
    <source>
        <dbReference type="Proteomes" id="UP000294003"/>
    </source>
</evidence>
<dbReference type="Pfam" id="PF09154">
    <property type="entry name" value="Alpha-amy_C_pro"/>
    <property type="match status" value="1"/>
</dbReference>
<evidence type="ECO:0000256" key="1">
    <source>
        <dbReference type="ARBA" id="ARBA00001913"/>
    </source>
</evidence>
<reference evidence="8 9" key="1">
    <citation type="submission" date="2018-06" db="EMBL/GenBank/DDBJ databases">
        <title>Complete Genomes of Monosporascus.</title>
        <authorList>
            <person name="Robinson A.J."/>
            <person name="Natvig D.O."/>
        </authorList>
    </citation>
    <scope>NUCLEOTIDE SEQUENCE [LARGE SCALE GENOMIC DNA]</scope>
    <source>
        <strain evidence="8 9">CBS 609.92</strain>
    </source>
</reference>
<evidence type="ECO:0000256" key="6">
    <source>
        <dbReference type="ARBA" id="ARBA00023295"/>
    </source>
</evidence>
<dbReference type="InterPro" id="IPR017853">
    <property type="entry name" value="GH"/>
</dbReference>
<keyword evidence="3" id="KW-0479">Metal-binding</keyword>
<dbReference type="NCBIfam" id="NF006969">
    <property type="entry name" value="PRK09441.1-2"/>
    <property type="match status" value="1"/>
</dbReference>
<organism evidence="8 9">
    <name type="scientific">Monosporascus cannonballus</name>
    <dbReference type="NCBI Taxonomy" id="155416"/>
    <lineage>
        <taxon>Eukaryota</taxon>
        <taxon>Fungi</taxon>
        <taxon>Dikarya</taxon>
        <taxon>Ascomycota</taxon>
        <taxon>Pezizomycotina</taxon>
        <taxon>Sordariomycetes</taxon>
        <taxon>Xylariomycetidae</taxon>
        <taxon>Xylariales</taxon>
        <taxon>Xylariales incertae sedis</taxon>
        <taxon>Monosporascus</taxon>
    </lineage>
</organism>
<keyword evidence="9" id="KW-1185">Reference proteome</keyword>
<evidence type="ECO:0000256" key="5">
    <source>
        <dbReference type="ARBA" id="ARBA00023277"/>
    </source>
</evidence>
<evidence type="ECO:0000256" key="3">
    <source>
        <dbReference type="ARBA" id="ARBA00022723"/>
    </source>
</evidence>
<dbReference type="SUPFAM" id="SSF51011">
    <property type="entry name" value="Glycosyl hydrolase domain"/>
    <property type="match status" value="1"/>
</dbReference>
<feature type="domain" description="Glycosyl hydrolase family 13 catalytic" evidence="7">
    <location>
        <begin position="1"/>
        <end position="358"/>
    </location>
</feature>
<proteinExistence type="inferred from homology"/>
<evidence type="ECO:0000256" key="2">
    <source>
        <dbReference type="ARBA" id="ARBA00008061"/>
    </source>
</evidence>
<dbReference type="Gene3D" id="2.60.40.1180">
    <property type="entry name" value="Golgi alpha-mannosidase II"/>
    <property type="match status" value="1"/>
</dbReference>
<dbReference type="CDD" id="cd11318">
    <property type="entry name" value="AmyAc_bac_fung_AmyA"/>
    <property type="match status" value="1"/>
</dbReference>
<dbReference type="PANTHER" id="PTHR43447">
    <property type="entry name" value="ALPHA-AMYLASE"/>
    <property type="match status" value="1"/>
</dbReference>
<evidence type="ECO:0000256" key="4">
    <source>
        <dbReference type="ARBA" id="ARBA00022801"/>
    </source>
</evidence>
<gene>
    <name evidence="8" type="ORF">DL762_004537</name>
</gene>
<comment type="cofactor">
    <cofactor evidence="1">
        <name>Ca(2+)</name>
        <dbReference type="ChEBI" id="CHEBI:29108"/>
    </cofactor>
</comment>
<comment type="similarity">
    <text evidence="2">Belongs to the glycosyl hydrolase 13 family.</text>
</comment>
<evidence type="ECO:0000313" key="8">
    <source>
        <dbReference type="EMBL" id="RYO86873.1"/>
    </source>
</evidence>
<dbReference type="InterPro" id="IPR006047">
    <property type="entry name" value="GH13_cat_dom"/>
</dbReference>
<keyword evidence="6" id="KW-0326">Glycosidase</keyword>
<dbReference type="Gene3D" id="3.20.20.80">
    <property type="entry name" value="Glycosidases"/>
    <property type="match status" value="1"/>
</dbReference>
<sequence length="488" mass="54520">MGITSLWIPPACKACWEGSTGYDAYDLYDLGEFDQKGGVPTKYGTKEELQRLVARAGAAGVDILFDAIVNHKAGAEYTESVRGVRVEQYDRLKEVTGRLEDIEAWTGFDYPARGGKYSSFKWNLSHFSGVDFDEKTKDYAIWRLEGKRWAHDADEDRGNYDYLMFANIDHLHPDVRAELLSWISWLGSQLRLGGIRFDATKHISKDFQWDFVSHIRQAVSPDWLIIGEYWHLDAGFLAELIERFDHQMMLFDIPLVHNFRDLSDAPEWEIDLRTVFDGSLGRLKPGHSVQEGQTSQTLVEPWFVPLAYALILLYEGAGTPCVFYGDLYGSFGPRGGRDEGTFELPPHHAGVARMVLARRHYAYGAQTEYFDGARCVGFTRHGHAPRSAGAGLAVLLNASSSRQRAEKTMYVGIQHAGECWTDILGASGGQENGVVIDQHGFATFSAGPRSVAVWVDAAAEARDVVDNFALDHDIYGLMGSEKIDASQE</sequence>
<dbReference type="Gene3D" id="2.40.30.140">
    <property type="match status" value="1"/>
</dbReference>
<dbReference type="PIRSF" id="PIRSF001021">
    <property type="entry name" value="Alph-amls_thrmst"/>
    <property type="match status" value="1"/>
</dbReference>
<dbReference type="InterPro" id="IPR013776">
    <property type="entry name" value="A-amylase_thermo"/>
</dbReference>
<name>A0ABY0HBP3_9PEZI</name>
<keyword evidence="4" id="KW-0378">Hydrolase</keyword>
<accession>A0ABY0HBP3</accession>
<keyword evidence="5" id="KW-0119">Carbohydrate metabolism</keyword>
<dbReference type="Pfam" id="PF00128">
    <property type="entry name" value="Alpha-amylase"/>
    <property type="match status" value="1"/>
</dbReference>
<dbReference type="SMART" id="SM00642">
    <property type="entry name" value="Aamy"/>
    <property type="match status" value="1"/>
</dbReference>